<dbReference type="SUPFAM" id="SSF57667">
    <property type="entry name" value="beta-beta-alpha zinc fingers"/>
    <property type="match status" value="1"/>
</dbReference>
<evidence type="ECO:0000313" key="2">
    <source>
        <dbReference type="EMBL" id="QKF94902.1"/>
    </source>
</evidence>
<reference evidence="2" key="1">
    <citation type="submission" date="2020-04" db="EMBL/GenBank/DDBJ databases">
        <title>Advantages and limits of metagenomic assembly and binning of a giant virus.</title>
        <authorList>
            <person name="Schulz F."/>
            <person name="Andreani J."/>
            <person name="Francis R."/>
            <person name="Boudjemaa H."/>
            <person name="Bou Khalil J.Y."/>
            <person name="Lee J."/>
            <person name="La Scola B."/>
            <person name="Woyke T."/>
        </authorList>
    </citation>
    <scope>NUCLEOTIDE SEQUENCE</scope>
    <source>
        <strain evidence="2">FV2/VV64</strain>
    </source>
</reference>
<evidence type="ECO:0000259" key="1">
    <source>
        <dbReference type="Pfam" id="PF12874"/>
    </source>
</evidence>
<name>A0A7D3R1Z4_9VIRU</name>
<dbReference type="InterPro" id="IPR013087">
    <property type="entry name" value="Znf_C2H2_type"/>
</dbReference>
<protein>
    <submittedName>
        <fullName evidence="2">Zinc finger C2H2-type protein</fullName>
    </submittedName>
</protein>
<feature type="domain" description="C2H2-type" evidence="1">
    <location>
        <begin position="3"/>
        <end position="27"/>
    </location>
</feature>
<accession>A0A7D3R1Z4</accession>
<dbReference type="InterPro" id="IPR036236">
    <property type="entry name" value="Znf_C2H2_sf"/>
</dbReference>
<dbReference type="EMBL" id="MT418681">
    <property type="protein sequence ID" value="QKF94902.1"/>
    <property type="molecule type" value="Genomic_DNA"/>
</dbReference>
<sequence>MNYECKTCNYATYDKFNYNKHLKTKKHLEKVNDANKLSLHCPKIVQELSSENEELLGE</sequence>
<organism evidence="2">
    <name type="scientific">Fadolivirus 2</name>
    <dbReference type="NCBI Taxonomy" id="2740747"/>
    <lineage>
        <taxon>Viruses</taxon>
        <taxon>Varidnaviria</taxon>
        <taxon>Bamfordvirae</taxon>
        <taxon>Nucleocytoviricota</taxon>
        <taxon>Megaviricetes</taxon>
        <taxon>Imitervirales</taxon>
        <taxon>Mimiviridae</taxon>
        <taxon>Klosneuvirinae</taxon>
        <taxon>Fadolivirus</taxon>
    </lineage>
</organism>
<gene>
    <name evidence="2" type="ORF">Fadolivirus_2_16</name>
</gene>
<proteinExistence type="predicted"/>
<dbReference type="Pfam" id="PF12874">
    <property type="entry name" value="zf-met"/>
    <property type="match status" value="1"/>
</dbReference>